<proteinExistence type="predicted"/>
<dbReference type="EMBL" id="MPRJ01000071">
    <property type="protein sequence ID" value="OOZ35848.1"/>
    <property type="molecule type" value="Genomic_DNA"/>
</dbReference>
<dbReference type="Proteomes" id="UP000190896">
    <property type="component" value="Unassembled WGS sequence"/>
</dbReference>
<evidence type="ECO:0000313" key="1">
    <source>
        <dbReference type="EMBL" id="OOZ35848.1"/>
    </source>
</evidence>
<name>A0A1T2KSK5_9GAMM</name>
<comment type="caution">
    <text evidence="1">The sequence shown here is derived from an EMBL/GenBank/DDBJ whole genome shotgun (WGS) entry which is preliminary data.</text>
</comment>
<dbReference type="SUPFAM" id="SSF103190">
    <property type="entry name" value="Sensory domain-like"/>
    <property type="match status" value="1"/>
</dbReference>
<reference evidence="1 2" key="1">
    <citation type="submission" date="2016-11" db="EMBL/GenBank/DDBJ databases">
        <title>Mixed transmission modes and dynamic genome evolution in an obligate animal-bacterial symbiosis.</title>
        <authorList>
            <person name="Russell S.L."/>
            <person name="Corbett-Detig R.B."/>
            <person name="Cavanaugh C.M."/>
        </authorList>
    </citation>
    <scope>NUCLEOTIDE SEQUENCE [LARGE SCALE GENOMIC DNA]</scope>
    <source>
        <strain evidence="1">Se-Cadez</strain>
    </source>
</reference>
<sequence length="324" mass="37235">MPSTALKKSIDRQRKALEEMVAPVIKSIAQDCSNAWPEREALNQALESHVQDLPYVAYLYVLGTDGIQICDNVNKNGRFIEHFGRDRSKRPYLKEVLPAVDYWLSEAYISLLSNRPSITAIQLIRKNGKVIGYLGADFDLRDLPLTQELYEEPGQWRQIKGDPAIRGLLFQQTRAKSVLDKHIDEAISILTELYAQRGVFHGKLLFSSSRATLWLVEDPYTYRILEMEELIDPDICFAYPMRPYPEKAVVPQNRIREIFEGFKKLRFADETIYLRSGSLNIFNGLVALNFSCDGSHYLRWDEFLNPDHPFWAGNIDSTSRPATD</sequence>
<dbReference type="Gene3D" id="3.30.450.20">
    <property type="entry name" value="PAS domain"/>
    <property type="match status" value="1"/>
</dbReference>
<accession>A0A1T2KSK5</accession>
<gene>
    <name evidence="1" type="ORF">BOW51_09975</name>
</gene>
<dbReference type="OrthoDB" id="8477901at2"/>
<organism evidence="1 2">
    <name type="scientific">Solemya velesiana gill symbiont</name>
    <dbReference type="NCBI Taxonomy" id="1918948"/>
    <lineage>
        <taxon>Bacteria</taxon>
        <taxon>Pseudomonadati</taxon>
        <taxon>Pseudomonadota</taxon>
        <taxon>Gammaproteobacteria</taxon>
        <taxon>sulfur-oxidizing symbionts</taxon>
    </lineage>
</organism>
<dbReference type="RefSeq" id="WP_078487866.1">
    <property type="nucleotide sequence ID" value="NZ_MPRJ01000071.1"/>
</dbReference>
<dbReference type="AlphaFoldDB" id="A0A1T2KSK5"/>
<protein>
    <submittedName>
        <fullName evidence="1">Uncharacterized protein</fullName>
    </submittedName>
</protein>
<keyword evidence="2" id="KW-1185">Reference proteome</keyword>
<evidence type="ECO:0000313" key="2">
    <source>
        <dbReference type="Proteomes" id="UP000190896"/>
    </source>
</evidence>
<dbReference type="InterPro" id="IPR029151">
    <property type="entry name" value="Sensor-like_sf"/>
</dbReference>
<dbReference type="CDD" id="cd18773">
    <property type="entry name" value="PDC1_HK_sensor"/>
    <property type="match status" value="1"/>
</dbReference>